<organism evidence="2 3">
    <name type="scientific">Bacteroides cellulosilyticus CL02T12C19</name>
    <dbReference type="NCBI Taxonomy" id="997874"/>
    <lineage>
        <taxon>Bacteria</taxon>
        <taxon>Pseudomonadati</taxon>
        <taxon>Bacteroidota</taxon>
        <taxon>Bacteroidia</taxon>
        <taxon>Bacteroidales</taxon>
        <taxon>Bacteroidaceae</taxon>
        <taxon>Bacteroides</taxon>
    </lineage>
</organism>
<feature type="chain" id="PRO_5003715947" evidence="1">
    <location>
        <begin position="20"/>
        <end position="1114"/>
    </location>
</feature>
<dbReference type="PATRIC" id="fig|997874.3.peg.1973"/>
<evidence type="ECO:0000256" key="1">
    <source>
        <dbReference type="SAM" id="SignalP"/>
    </source>
</evidence>
<feature type="signal peptide" evidence="1">
    <location>
        <begin position="1"/>
        <end position="19"/>
    </location>
</feature>
<protein>
    <submittedName>
        <fullName evidence="2">YD repeat (Two copies)</fullName>
    </submittedName>
</protein>
<dbReference type="AlphaFoldDB" id="I8W612"/>
<dbReference type="EMBL" id="AGXG01000044">
    <property type="protein sequence ID" value="EIY33207.1"/>
    <property type="molecule type" value="Genomic_DNA"/>
</dbReference>
<reference evidence="2 3" key="1">
    <citation type="submission" date="2012-02" db="EMBL/GenBank/DDBJ databases">
        <title>The Genome Sequence of Bacteroides cellulosilyticus CL02T12C19.</title>
        <authorList>
            <consortium name="The Broad Institute Genome Sequencing Platform"/>
            <person name="Earl A."/>
            <person name="Ward D."/>
            <person name="Feldgarden M."/>
            <person name="Gevers D."/>
            <person name="Zitomersky N.L."/>
            <person name="Coyne M.J."/>
            <person name="Comstock L.E."/>
            <person name="Young S.K."/>
            <person name="Zeng Q."/>
            <person name="Gargeya S."/>
            <person name="Fitzgerald M."/>
            <person name="Haas B."/>
            <person name="Abouelleil A."/>
            <person name="Alvarado L."/>
            <person name="Arachchi H.M."/>
            <person name="Berlin A."/>
            <person name="Chapman S.B."/>
            <person name="Gearin G."/>
            <person name="Goldberg J."/>
            <person name="Griggs A."/>
            <person name="Gujja S."/>
            <person name="Hansen M."/>
            <person name="Heiman D."/>
            <person name="Howarth C."/>
            <person name="Larimer J."/>
            <person name="Lui A."/>
            <person name="MacDonald P.J.P."/>
            <person name="McCowen C."/>
            <person name="Montmayeur A."/>
            <person name="Murphy C."/>
            <person name="Neiman D."/>
            <person name="Pearson M."/>
            <person name="Priest M."/>
            <person name="Roberts A."/>
            <person name="Saif S."/>
            <person name="Shea T."/>
            <person name="Sisk P."/>
            <person name="Stolte C."/>
            <person name="Sykes S."/>
            <person name="Wortman J."/>
            <person name="Nusbaum C."/>
            <person name="Birren B."/>
        </authorList>
    </citation>
    <scope>NUCLEOTIDE SEQUENCE [LARGE SCALE GENOMIC DNA]</scope>
    <source>
        <strain evidence="2 3">CL02T12C19</strain>
    </source>
</reference>
<keyword evidence="1" id="KW-0732">Signal</keyword>
<comment type="caution">
    <text evidence="2">The sequence shown here is derived from an EMBL/GenBank/DDBJ whole genome shotgun (WGS) entry which is preliminary data.</text>
</comment>
<dbReference type="Gene3D" id="2.180.10.10">
    <property type="entry name" value="RHS repeat-associated core"/>
    <property type="match status" value="1"/>
</dbReference>
<name>I8W612_9BACE</name>
<dbReference type="OrthoDB" id="9814627at2"/>
<dbReference type="RefSeq" id="WP_007216688.1">
    <property type="nucleotide sequence ID" value="NZ_JH724086.1"/>
</dbReference>
<keyword evidence="3" id="KW-1185">Reference proteome</keyword>
<dbReference type="Proteomes" id="UP000003741">
    <property type="component" value="Unassembled WGS sequence"/>
</dbReference>
<evidence type="ECO:0000313" key="2">
    <source>
        <dbReference type="EMBL" id="EIY33207.1"/>
    </source>
</evidence>
<dbReference type="HOGENOM" id="CLU_006833_0_0_10"/>
<evidence type="ECO:0000313" key="3">
    <source>
        <dbReference type="Proteomes" id="UP000003741"/>
    </source>
</evidence>
<proteinExistence type="predicted"/>
<sequence>MKQLLLSLVFCGLALSTHAQNSGQDSYVKFQAPTVASFMKYIDHPVGLFHGNPEISHTLYTLKDGAVELPITLQYNASGIKVTEEASQVGLGWNLSAGGMIVQNAVGKLDKEEDYNITYISDYPQGSFPAYTNSFSRLGDIRKYETYYKKAIESRLQPDIFYFSFPGGSGKFFIDYRDGSAHQIDASRPLKIENMGGYEQWQITTEDGTQHLFNALPNDWQEGDGAMNLVARTFLLDSSEYPNGQVVGYEYETRDNMTFSRSENGEHIVQRCGSLVADMQCGIPPKVTVWKTQSKEVLLKSITTDNYITEFKMSDRIDLSTSQKLDTIVIKARSASQWGSPERKICFGYSYFESAVGGNTWLAPYMNTGDFFKPNHLNKRLKLDTVYEVDASGKKTNQLSFDYNNPTGLPPKTSFAVDYWGYYNGQTNNKYMIPDFTNLHWERNTSAALHQVGYVGNRACNPACLYNGMLKSVQYATGGMTTYSYEPHEYQSDRFVPTCDERRLLSFSDAQSILSLRDRNVPTDKTNGYFRVNIGDKVRVSLRIFNGLNTWSEMAGSNYALLFTPVGGAMRTFHAETFDLSNVSEPYLNRAYEFTAQEAGSFHFIISLPNALGDQSDMHSKHADFTGDVYVVNSLIETRGYNRGGGVRVTSVNHFETSSMSVPPVLSCTYKYPTTGGVLFTPLAFHREYKNLNYYQATYTNGHENGNYGSNGIELSLSSNNFHSAPYSTVGAAVCYPSVTVRKTRFGTSQGYTIHTFRIANEISTECSYQLPEVGSGQPLSTEYYSENDTLLKSESYHYGVVQKHFYSGVTIMDQFNRSPKFYTTGGYYLVRMVGGFVYDDYWGRYISLIYGIKSQSHLLKSKTVYQDGVTTTTTYEYDEHCQLKKESVTGSDGKVLSTCYTYPYDFNFAPYTTMAAKNFLAYPVEVKQLVNGKLANGKLTQYGIFGNKYLPKSVTRSKIAGLVNDVVTFSSSGASSAYYPVADVTFLKYDTYGNPIHINVKREDIIYIWGYAYQYPIAEIRKSSYNAVQSALGRTPESLSSMVVPSALVTALRTKLFETPVTTYTYTPLLGMKTMTTPNGEVTSFEYDSFGRLNKILDNDMKTVEEYDYHYKN</sequence>
<gene>
    <name evidence="2" type="ORF">HMPREF1062_01936</name>
</gene>
<accession>I8W612</accession>